<gene>
    <name evidence="2" type="ORF">EYF80_041938</name>
</gene>
<dbReference type="AlphaFoldDB" id="A0A4Z2G4X7"/>
<reference evidence="2 3" key="1">
    <citation type="submission" date="2019-03" db="EMBL/GenBank/DDBJ databases">
        <title>First draft genome of Liparis tanakae, snailfish: a comprehensive survey of snailfish specific genes.</title>
        <authorList>
            <person name="Kim W."/>
            <person name="Song I."/>
            <person name="Jeong J.-H."/>
            <person name="Kim D."/>
            <person name="Kim S."/>
            <person name="Ryu S."/>
            <person name="Song J.Y."/>
            <person name="Lee S.K."/>
        </authorList>
    </citation>
    <scope>NUCLEOTIDE SEQUENCE [LARGE SCALE GENOMIC DNA]</scope>
    <source>
        <tissue evidence="2">Muscle</tissue>
    </source>
</reference>
<protein>
    <recommendedName>
        <fullName evidence="1">ZP-domain containing protein Ig-like domain-containing protein</fullName>
    </recommendedName>
</protein>
<proteinExistence type="predicted"/>
<sequence length="377" mass="41710">MRLSLDKALAVGNALEVEAINGTQHIVITPNLAAQCGYSMESDPWGNARIYSSLLGCYVDNKASGESHGIWKLTFYTPEPVSMVLREAEQAGYGAMVTSTRLVMRSPYNTAETTSEEVDGVSMEVFRVSAYYKAPHGLGVVDLAAACPTGGVLFTNNVISWHVPRRMTPLVDGSFDIREMHMGINGRRLHGSRMAARGYTLSATDFHIIIEIPVGSPDGHYKSHAPDYQYHVTYIVEPMLEVLWRTKVTRDDIRYKVLFPITTPLILQALQVQENTVPESRLFSIVLGPLLHDVVLRNITFFTSVLTVEESNARGFTIQEHRHSNGTKSISVVVPFDGDIVLKDASEIIDAKCHLVPAYLPCICFSDITELFTSAES</sequence>
<dbReference type="OrthoDB" id="9944868at2759"/>
<accession>A0A4Z2G4X7</accession>
<dbReference type="PANTHER" id="PTHR47130">
    <property type="entry name" value="SI:DKEY-19B23.11-RELATED"/>
    <property type="match status" value="1"/>
</dbReference>
<feature type="domain" description="ZP-domain containing protein Ig-like" evidence="1">
    <location>
        <begin position="267"/>
        <end position="345"/>
    </location>
</feature>
<dbReference type="Proteomes" id="UP000314294">
    <property type="component" value="Unassembled WGS sequence"/>
</dbReference>
<organism evidence="2 3">
    <name type="scientific">Liparis tanakae</name>
    <name type="common">Tanaka's snailfish</name>
    <dbReference type="NCBI Taxonomy" id="230148"/>
    <lineage>
        <taxon>Eukaryota</taxon>
        <taxon>Metazoa</taxon>
        <taxon>Chordata</taxon>
        <taxon>Craniata</taxon>
        <taxon>Vertebrata</taxon>
        <taxon>Euteleostomi</taxon>
        <taxon>Actinopterygii</taxon>
        <taxon>Neopterygii</taxon>
        <taxon>Teleostei</taxon>
        <taxon>Neoteleostei</taxon>
        <taxon>Acanthomorphata</taxon>
        <taxon>Eupercaria</taxon>
        <taxon>Perciformes</taxon>
        <taxon>Cottioidei</taxon>
        <taxon>Cottales</taxon>
        <taxon>Liparidae</taxon>
        <taxon>Liparis</taxon>
    </lineage>
</organism>
<dbReference type="EMBL" id="SRLO01000722">
    <property type="protein sequence ID" value="TNN47844.1"/>
    <property type="molecule type" value="Genomic_DNA"/>
</dbReference>
<comment type="caution">
    <text evidence="2">The sequence shown here is derived from an EMBL/GenBank/DDBJ whole genome shotgun (WGS) entry which is preliminary data.</text>
</comment>
<evidence type="ECO:0000313" key="2">
    <source>
        <dbReference type="EMBL" id="TNN47844.1"/>
    </source>
</evidence>
<dbReference type="InterPro" id="IPR058876">
    <property type="entry name" value="Ig-like_ZP"/>
</dbReference>
<evidence type="ECO:0000259" key="1">
    <source>
        <dbReference type="Pfam" id="PF26562"/>
    </source>
</evidence>
<dbReference type="PANTHER" id="PTHR47130:SF3">
    <property type="entry name" value="ZONA PELLUCIDA PROTEIN"/>
    <property type="match status" value="1"/>
</dbReference>
<keyword evidence="3" id="KW-1185">Reference proteome</keyword>
<evidence type="ECO:0000313" key="3">
    <source>
        <dbReference type="Proteomes" id="UP000314294"/>
    </source>
</evidence>
<dbReference type="Pfam" id="PF26562">
    <property type="entry name" value="Ig-like"/>
    <property type="match status" value="1"/>
</dbReference>
<name>A0A4Z2G4X7_9TELE</name>